<evidence type="ECO:0008006" key="6">
    <source>
        <dbReference type="Google" id="ProtNLM"/>
    </source>
</evidence>
<evidence type="ECO:0000313" key="5">
    <source>
        <dbReference type="Proteomes" id="UP000648187"/>
    </source>
</evidence>
<dbReference type="Pfam" id="PF10545">
    <property type="entry name" value="MADF_DNA_bdg"/>
    <property type="match status" value="1"/>
</dbReference>
<dbReference type="SMART" id="SM00595">
    <property type="entry name" value="MADF"/>
    <property type="match status" value="1"/>
</dbReference>
<dbReference type="InterPro" id="IPR006578">
    <property type="entry name" value="MADF-dom"/>
</dbReference>
<feature type="compositionally biased region" description="Low complexity" evidence="1">
    <location>
        <begin position="92"/>
        <end position="107"/>
    </location>
</feature>
<dbReference type="CDD" id="cd00167">
    <property type="entry name" value="SANT"/>
    <property type="match status" value="1"/>
</dbReference>
<organism evidence="4 5">
    <name type="scientific">Spodoptera exigua</name>
    <name type="common">Beet armyworm</name>
    <name type="synonym">Noctua fulgens</name>
    <dbReference type="NCBI Taxonomy" id="7107"/>
    <lineage>
        <taxon>Eukaryota</taxon>
        <taxon>Metazoa</taxon>
        <taxon>Ecdysozoa</taxon>
        <taxon>Arthropoda</taxon>
        <taxon>Hexapoda</taxon>
        <taxon>Insecta</taxon>
        <taxon>Pterygota</taxon>
        <taxon>Neoptera</taxon>
        <taxon>Endopterygota</taxon>
        <taxon>Lepidoptera</taxon>
        <taxon>Glossata</taxon>
        <taxon>Ditrysia</taxon>
        <taxon>Noctuoidea</taxon>
        <taxon>Noctuidae</taxon>
        <taxon>Amphipyrinae</taxon>
        <taxon>Spodoptera</taxon>
    </lineage>
</organism>
<evidence type="ECO:0000259" key="2">
    <source>
        <dbReference type="PROSITE" id="PS50090"/>
    </source>
</evidence>
<feature type="domain" description="MADF" evidence="3">
    <location>
        <begin position="322"/>
        <end position="412"/>
    </location>
</feature>
<accession>A0A835KZM2</accession>
<evidence type="ECO:0000256" key="1">
    <source>
        <dbReference type="SAM" id="MobiDB-lite"/>
    </source>
</evidence>
<proteinExistence type="predicted"/>
<feature type="region of interest" description="Disordered" evidence="1">
    <location>
        <begin position="29"/>
        <end position="212"/>
    </location>
</feature>
<dbReference type="Gene3D" id="1.10.10.60">
    <property type="entry name" value="Homeodomain-like"/>
    <property type="match status" value="1"/>
</dbReference>
<gene>
    <name evidence="4" type="ORF">HW555_013628</name>
</gene>
<feature type="region of interest" description="Disordered" evidence="1">
    <location>
        <begin position="526"/>
        <end position="547"/>
    </location>
</feature>
<name>A0A835KZM2_SPOEX</name>
<dbReference type="SMART" id="SM00717">
    <property type="entry name" value="SANT"/>
    <property type="match status" value="1"/>
</dbReference>
<dbReference type="EMBL" id="JACKWZ010000685">
    <property type="protein sequence ID" value="KAF9405768.1"/>
    <property type="molecule type" value="Genomic_DNA"/>
</dbReference>
<keyword evidence="5" id="KW-1185">Reference proteome</keyword>
<feature type="compositionally biased region" description="Polar residues" evidence="1">
    <location>
        <begin position="161"/>
        <end position="173"/>
    </location>
</feature>
<feature type="domain" description="Myb-like" evidence="2">
    <location>
        <begin position="307"/>
        <end position="373"/>
    </location>
</feature>
<dbReference type="GO" id="GO:0005667">
    <property type="term" value="C:transcription regulator complex"/>
    <property type="evidence" value="ECO:0007669"/>
    <property type="project" value="TreeGrafter"/>
</dbReference>
<feature type="compositionally biased region" description="Basic and acidic residues" evidence="1">
    <location>
        <begin position="474"/>
        <end position="484"/>
    </location>
</feature>
<dbReference type="PANTHER" id="PTHR12243">
    <property type="entry name" value="MADF DOMAIN TRANSCRIPTION FACTOR"/>
    <property type="match status" value="1"/>
</dbReference>
<comment type="caution">
    <text evidence="4">The sequence shown here is derived from an EMBL/GenBank/DDBJ whole genome shotgun (WGS) entry which is preliminary data.</text>
</comment>
<feature type="non-terminal residue" evidence="4">
    <location>
        <position position="731"/>
    </location>
</feature>
<feature type="compositionally biased region" description="Low complexity" evidence="1">
    <location>
        <begin position="533"/>
        <end position="545"/>
    </location>
</feature>
<feature type="region of interest" description="Disordered" evidence="1">
    <location>
        <begin position="415"/>
        <end position="496"/>
    </location>
</feature>
<dbReference type="Proteomes" id="UP000648187">
    <property type="component" value="Unassembled WGS sequence"/>
</dbReference>
<evidence type="ECO:0000259" key="3">
    <source>
        <dbReference type="PROSITE" id="PS51029"/>
    </source>
</evidence>
<feature type="compositionally biased region" description="Basic and acidic residues" evidence="1">
    <location>
        <begin position="441"/>
        <end position="461"/>
    </location>
</feature>
<protein>
    <recommendedName>
        <fullName evidence="6">MADF domain-containing protein</fullName>
    </recommendedName>
</protein>
<sequence>ITLPELDDDASKTLEVDDLFLNKDLYESAPPSEQIYPKLPSIKPPNSAPLLTDTGNDVVSLEEFLSEKDAPSEQQLQNPPKSPFSDISGIKPLDSSSEPDLSDSGDSWYPDSEENSKKKKSSSTDSSDFCDYSKRKKYNKTQQIEAKPGCSKDSYEDLETESNQQQNTETSLFTVKMNRESVETNDQQSSSTASISNEKQLQRWKKSDPSKWKKNIAKINRHKCLPYHGKKGNIMQAKKPKHVNCIVKCRYQCMNHFSEDDRVKLCKDYWKIKVLTDASDRVARRVGVACRRLASRDSVAHKAVPWRDRCKMAVFSSHEDEILIELVSKNAPLFDTRLQAYKDNTVRDNIWEEIGKLMNKTSNDCKKRWKYIRDSYNRCKRKNKLPTGSSASLKTTKWMLYERLRFLEKIPTERTSVATVEAENTDDGESGEETSTTGISEQRRRSEEISGEERSNEEVKRAGISAAGTSGTKRNAERIGERSGETSNEEASGPEYELRSINNSLSLSSASYSPHSNESYSISNITHSSASNQSPYSPISSIASPPAQPTDLSIPLLNQKQFLLHQIVAKPIKTMKTGIPNEKHRSATYEYYFTKDDQQHRVCKDFFLKTLCMSNGPVNEAIKYKNEYAQDAKEFDKQRSMKDDTYLVVTADMQSTLHIPVSGVGILYYTRKLNVQNYTIHTAKPPNEAFCITWNEINGKRGSIEIASAMNWWIHQIPTMIRAQARIETNL</sequence>
<dbReference type="GO" id="GO:0006357">
    <property type="term" value="P:regulation of transcription by RNA polymerase II"/>
    <property type="evidence" value="ECO:0007669"/>
    <property type="project" value="TreeGrafter"/>
</dbReference>
<feature type="compositionally biased region" description="Polar residues" evidence="1">
    <location>
        <begin position="184"/>
        <end position="199"/>
    </location>
</feature>
<dbReference type="PANTHER" id="PTHR12243:SF67">
    <property type="entry name" value="COREPRESSOR OF PANGOLIN, ISOFORM A-RELATED"/>
    <property type="match status" value="1"/>
</dbReference>
<dbReference type="GO" id="GO:0005634">
    <property type="term" value="C:nucleus"/>
    <property type="evidence" value="ECO:0007669"/>
    <property type="project" value="TreeGrafter"/>
</dbReference>
<dbReference type="AlphaFoldDB" id="A0A835KZM2"/>
<feature type="compositionally biased region" description="Acidic residues" evidence="1">
    <location>
        <begin position="423"/>
        <end position="432"/>
    </location>
</feature>
<dbReference type="InterPro" id="IPR001005">
    <property type="entry name" value="SANT/Myb"/>
</dbReference>
<evidence type="ECO:0000313" key="4">
    <source>
        <dbReference type="EMBL" id="KAF9405768.1"/>
    </source>
</evidence>
<dbReference type="InterPro" id="IPR039353">
    <property type="entry name" value="TF_Adf1"/>
</dbReference>
<dbReference type="PROSITE" id="PS50090">
    <property type="entry name" value="MYB_LIKE"/>
    <property type="match status" value="1"/>
</dbReference>
<reference evidence="4" key="1">
    <citation type="submission" date="2020-08" db="EMBL/GenBank/DDBJ databases">
        <title>Spodoptera exigua strain:BAW_Kor-Di-RS1 Genome sequencing and assembly.</title>
        <authorList>
            <person name="Kim J."/>
            <person name="Nam H.Y."/>
            <person name="Kwon M."/>
            <person name="Choi J.H."/>
            <person name="Cho S.R."/>
            <person name="Kim G.-H."/>
        </authorList>
    </citation>
    <scope>NUCLEOTIDE SEQUENCE</scope>
    <source>
        <strain evidence="4">BAW_Kor-Di-RS1</strain>
        <tissue evidence="4">Whole-body</tissue>
    </source>
</reference>
<dbReference type="PROSITE" id="PS51029">
    <property type="entry name" value="MADF"/>
    <property type="match status" value="1"/>
</dbReference>